<feature type="transmembrane region" description="Helical" evidence="1">
    <location>
        <begin position="23"/>
        <end position="51"/>
    </location>
</feature>
<keyword evidence="1" id="KW-0812">Transmembrane</keyword>
<dbReference type="AlphaFoldDB" id="A0A0A9AEN1"/>
<protein>
    <submittedName>
        <fullName evidence="2">Uncharacterized protein</fullName>
    </submittedName>
</protein>
<reference evidence="2" key="2">
    <citation type="journal article" date="2015" name="Data Brief">
        <title>Shoot transcriptome of the giant reed, Arundo donax.</title>
        <authorList>
            <person name="Barrero R.A."/>
            <person name="Guerrero F.D."/>
            <person name="Moolhuijzen P."/>
            <person name="Goolsby J.A."/>
            <person name="Tidwell J."/>
            <person name="Bellgard S.E."/>
            <person name="Bellgard M.I."/>
        </authorList>
    </citation>
    <scope>NUCLEOTIDE SEQUENCE</scope>
    <source>
        <tissue evidence="2">Shoot tissue taken approximately 20 cm above the soil surface</tissue>
    </source>
</reference>
<dbReference type="EMBL" id="GBRH01250470">
    <property type="protein sequence ID" value="JAD47425.1"/>
    <property type="molecule type" value="Transcribed_RNA"/>
</dbReference>
<name>A0A0A9AEN1_ARUDO</name>
<keyword evidence="1" id="KW-1133">Transmembrane helix</keyword>
<sequence>MYPWSQFSSCGASFSVLSVMSECLCLCALGVCVCVEVCLVCVGFVVVWTAFLLNI</sequence>
<keyword evidence="1" id="KW-0472">Membrane</keyword>
<evidence type="ECO:0000313" key="2">
    <source>
        <dbReference type="EMBL" id="JAD47425.1"/>
    </source>
</evidence>
<accession>A0A0A9AEN1</accession>
<evidence type="ECO:0000256" key="1">
    <source>
        <dbReference type="SAM" id="Phobius"/>
    </source>
</evidence>
<organism evidence="2">
    <name type="scientific">Arundo donax</name>
    <name type="common">Giant reed</name>
    <name type="synonym">Donax arundinaceus</name>
    <dbReference type="NCBI Taxonomy" id="35708"/>
    <lineage>
        <taxon>Eukaryota</taxon>
        <taxon>Viridiplantae</taxon>
        <taxon>Streptophyta</taxon>
        <taxon>Embryophyta</taxon>
        <taxon>Tracheophyta</taxon>
        <taxon>Spermatophyta</taxon>
        <taxon>Magnoliopsida</taxon>
        <taxon>Liliopsida</taxon>
        <taxon>Poales</taxon>
        <taxon>Poaceae</taxon>
        <taxon>PACMAD clade</taxon>
        <taxon>Arundinoideae</taxon>
        <taxon>Arundineae</taxon>
        <taxon>Arundo</taxon>
    </lineage>
</organism>
<reference evidence="2" key="1">
    <citation type="submission" date="2014-09" db="EMBL/GenBank/DDBJ databases">
        <authorList>
            <person name="Magalhaes I.L.F."/>
            <person name="Oliveira U."/>
            <person name="Santos F.R."/>
            <person name="Vidigal T.H.D.A."/>
            <person name="Brescovit A.D."/>
            <person name="Santos A.J."/>
        </authorList>
    </citation>
    <scope>NUCLEOTIDE SEQUENCE</scope>
    <source>
        <tissue evidence="2">Shoot tissue taken approximately 20 cm above the soil surface</tissue>
    </source>
</reference>
<proteinExistence type="predicted"/>